<evidence type="ECO:0000256" key="2">
    <source>
        <dbReference type="ARBA" id="ARBA00023125"/>
    </source>
</evidence>
<evidence type="ECO:0000313" key="5">
    <source>
        <dbReference type="EMBL" id="CUS40441.1"/>
    </source>
</evidence>
<dbReference type="Pfam" id="PF12833">
    <property type="entry name" value="HTH_18"/>
    <property type="match status" value="1"/>
</dbReference>
<feature type="domain" description="HTH araC/xylS-type" evidence="4">
    <location>
        <begin position="230"/>
        <end position="332"/>
    </location>
</feature>
<gene>
    <name evidence="5" type="ORF">MGWOODY_Tha1545</name>
</gene>
<dbReference type="PANTHER" id="PTHR47894">
    <property type="entry name" value="HTH-TYPE TRANSCRIPTIONAL REGULATOR GADX"/>
    <property type="match status" value="1"/>
</dbReference>
<dbReference type="AlphaFoldDB" id="A0A160T9V9"/>
<evidence type="ECO:0000256" key="1">
    <source>
        <dbReference type="ARBA" id="ARBA00023015"/>
    </source>
</evidence>
<evidence type="ECO:0000259" key="4">
    <source>
        <dbReference type="PROSITE" id="PS01124"/>
    </source>
</evidence>
<accession>A0A160T9V9</accession>
<dbReference type="PRINTS" id="PR00032">
    <property type="entry name" value="HTHARAC"/>
</dbReference>
<dbReference type="SUPFAM" id="SSF46689">
    <property type="entry name" value="Homeodomain-like"/>
    <property type="match status" value="1"/>
</dbReference>
<dbReference type="SMART" id="SM00342">
    <property type="entry name" value="HTH_ARAC"/>
    <property type="match status" value="1"/>
</dbReference>
<dbReference type="GO" id="GO:0000976">
    <property type="term" value="F:transcription cis-regulatory region binding"/>
    <property type="evidence" value="ECO:0007669"/>
    <property type="project" value="TreeGrafter"/>
</dbReference>
<dbReference type="GO" id="GO:0003700">
    <property type="term" value="F:DNA-binding transcription factor activity"/>
    <property type="evidence" value="ECO:0007669"/>
    <property type="project" value="InterPro"/>
</dbReference>
<dbReference type="InterPro" id="IPR020449">
    <property type="entry name" value="Tscrpt_reg_AraC-type_HTH"/>
</dbReference>
<dbReference type="PROSITE" id="PS00041">
    <property type="entry name" value="HTH_ARAC_FAMILY_1"/>
    <property type="match status" value="1"/>
</dbReference>
<dbReference type="InterPro" id="IPR009057">
    <property type="entry name" value="Homeodomain-like_sf"/>
</dbReference>
<name>A0A160T9V9_9ZZZZ</name>
<dbReference type="PANTHER" id="PTHR47894:SF1">
    <property type="entry name" value="HTH-TYPE TRANSCRIPTIONAL REGULATOR VQSM"/>
    <property type="match status" value="1"/>
</dbReference>
<proteinExistence type="predicted"/>
<dbReference type="GO" id="GO:0005829">
    <property type="term" value="C:cytosol"/>
    <property type="evidence" value="ECO:0007669"/>
    <property type="project" value="TreeGrafter"/>
</dbReference>
<keyword evidence="1" id="KW-0805">Transcription regulation</keyword>
<keyword evidence="3" id="KW-0804">Transcription</keyword>
<dbReference type="Pfam" id="PF12625">
    <property type="entry name" value="Arabinose_bd"/>
    <property type="match status" value="1"/>
</dbReference>
<reference evidence="5" key="1">
    <citation type="submission" date="2015-10" db="EMBL/GenBank/DDBJ databases">
        <authorList>
            <person name="Gilbert D.G."/>
        </authorList>
    </citation>
    <scope>NUCLEOTIDE SEQUENCE</scope>
</reference>
<keyword evidence="2" id="KW-0238">DNA-binding</keyword>
<dbReference type="InterPro" id="IPR018060">
    <property type="entry name" value="HTH_AraC"/>
</dbReference>
<organism evidence="5">
    <name type="scientific">hydrothermal vent metagenome</name>
    <dbReference type="NCBI Taxonomy" id="652676"/>
    <lineage>
        <taxon>unclassified sequences</taxon>
        <taxon>metagenomes</taxon>
        <taxon>ecological metagenomes</taxon>
    </lineage>
</organism>
<dbReference type="EMBL" id="CZQC01000015">
    <property type="protein sequence ID" value="CUS40441.1"/>
    <property type="molecule type" value="Genomic_DNA"/>
</dbReference>
<evidence type="ECO:0000256" key="3">
    <source>
        <dbReference type="ARBA" id="ARBA00023163"/>
    </source>
</evidence>
<dbReference type="InterPro" id="IPR018062">
    <property type="entry name" value="HTH_AraC-typ_CS"/>
</dbReference>
<dbReference type="InterPro" id="IPR032687">
    <property type="entry name" value="AraC-type_N"/>
</dbReference>
<dbReference type="PROSITE" id="PS01124">
    <property type="entry name" value="HTH_ARAC_FAMILY_2"/>
    <property type="match status" value="1"/>
</dbReference>
<sequence length="339" mass="38538">MAVQALAHLSVSGDLAALLCEFLRQRGDLNNPLYSRLLRFDANKRLTFTQWWQALDELQRIYPDLPVSVLVGESVKASHLGVIGYLTQACHNVLEAFQRFERYQRLLHDGDKARLVVDGDTVGLVWSRDYEASTQISDEVFIVGMMTFIRSMTGREDLNAVRADFFWQESSNTSALVAALGGDVCFEKEANALWLPLSALQLPVKQFDFALRGLLEQQAEGLLSGLNRDEDFIHAFHTELLRALQNSDPKVGRVAKALAMSERTLVRRLEEQGTNFREALLQLRLQLACQYLSEQRLTLTEIALLLGYSEQAAFARTFRKLTGQTPRTYQQDAIRRRRQ</sequence>
<dbReference type="Gene3D" id="1.10.10.60">
    <property type="entry name" value="Homeodomain-like"/>
    <property type="match status" value="1"/>
</dbReference>
<protein>
    <submittedName>
        <fullName evidence="5">Transcriptional regulator, AraC family</fullName>
    </submittedName>
</protein>